<reference evidence="2" key="1">
    <citation type="submission" date="2023-08" db="EMBL/GenBank/DDBJ databases">
        <title>Rhodospirillaceae gen. nov., a novel taxon isolated from the Yangtze River Yuezi River estuary sludge.</title>
        <authorList>
            <person name="Ruan L."/>
        </authorList>
    </citation>
    <scope>NUCLEOTIDE SEQUENCE [LARGE SCALE GENOMIC DNA]</scope>
    <source>
        <strain evidence="2">R-7</strain>
    </source>
</reference>
<evidence type="ECO:0000313" key="1">
    <source>
        <dbReference type="EMBL" id="MDQ7251695.1"/>
    </source>
</evidence>
<dbReference type="RefSeq" id="WP_379962290.1">
    <property type="nucleotide sequence ID" value="NZ_JAUYVI010000016.1"/>
</dbReference>
<proteinExistence type="predicted"/>
<gene>
    <name evidence="1" type="ORF">Q8A70_28670</name>
</gene>
<dbReference type="Proteomes" id="UP001230156">
    <property type="component" value="Unassembled WGS sequence"/>
</dbReference>
<dbReference type="EMBL" id="JAUYVI010000016">
    <property type="protein sequence ID" value="MDQ7251695.1"/>
    <property type="molecule type" value="Genomic_DNA"/>
</dbReference>
<protein>
    <recommendedName>
        <fullName evidence="3">2-phospho-L-lactate transferase</fullName>
    </recommendedName>
</protein>
<evidence type="ECO:0008006" key="3">
    <source>
        <dbReference type="Google" id="ProtNLM"/>
    </source>
</evidence>
<keyword evidence="2" id="KW-1185">Reference proteome</keyword>
<accession>A0ABU0YVD2</accession>
<comment type="caution">
    <text evidence="1">The sequence shown here is derived from an EMBL/GenBank/DDBJ whole genome shotgun (WGS) entry which is preliminary data.</text>
</comment>
<sequence>MRKSLMIIGAGPGIGKAVPRNIVQALVEPLAERHIRIAIATVSTLVGPGSTLATSPDPQWEAVYPAPAST</sequence>
<evidence type="ECO:0000313" key="2">
    <source>
        <dbReference type="Proteomes" id="UP001230156"/>
    </source>
</evidence>
<organism evidence="1 2">
    <name type="scientific">Dongia sedimenti</name>
    <dbReference type="NCBI Taxonomy" id="3064282"/>
    <lineage>
        <taxon>Bacteria</taxon>
        <taxon>Pseudomonadati</taxon>
        <taxon>Pseudomonadota</taxon>
        <taxon>Alphaproteobacteria</taxon>
        <taxon>Rhodospirillales</taxon>
        <taxon>Dongiaceae</taxon>
        <taxon>Dongia</taxon>
    </lineage>
</organism>
<name>A0ABU0YVD2_9PROT</name>